<dbReference type="EMBL" id="CP141614">
    <property type="protein sequence ID" value="WRP13799.1"/>
    <property type="molecule type" value="Genomic_DNA"/>
</dbReference>
<protein>
    <recommendedName>
        <fullName evidence="3">DUF234 domain-containing protein</fullName>
    </recommendedName>
</protein>
<evidence type="ECO:0000313" key="2">
    <source>
        <dbReference type="Proteomes" id="UP001333102"/>
    </source>
</evidence>
<gene>
    <name evidence="1" type="ORF">VLY81_10180</name>
</gene>
<name>A0ABZ1BM91_9FIRM</name>
<dbReference type="Proteomes" id="UP001333102">
    <property type="component" value="Chromosome"/>
</dbReference>
<evidence type="ECO:0000313" key="1">
    <source>
        <dbReference type="EMBL" id="WRP13799.1"/>
    </source>
</evidence>
<dbReference type="RefSeq" id="WP_324668054.1">
    <property type="nucleotide sequence ID" value="NZ_CP141614.1"/>
</dbReference>
<reference evidence="2" key="1">
    <citation type="submission" date="2023-12" db="EMBL/GenBank/DDBJ databases">
        <title>Novel isolates from deep terrestrial aquifers shed light on the physiology and ecology of the class Limnochordia.</title>
        <authorList>
            <person name="Karnachuk O.V."/>
            <person name="Lukina A.P."/>
            <person name="Avakyan M.R."/>
            <person name="Kadnikov V."/>
            <person name="Begmatov S."/>
            <person name="Beletsky A.V."/>
            <person name="Mardanov A.V."/>
            <person name="Ravin N.V."/>
        </authorList>
    </citation>
    <scope>NUCLEOTIDE SEQUENCE [LARGE SCALE GENOMIC DNA]</scope>
    <source>
        <strain evidence="2">LN</strain>
    </source>
</reference>
<organism evidence="1 2">
    <name type="scientific">Geochorda subterranea</name>
    <dbReference type="NCBI Taxonomy" id="3109564"/>
    <lineage>
        <taxon>Bacteria</taxon>
        <taxon>Bacillati</taxon>
        <taxon>Bacillota</taxon>
        <taxon>Limnochordia</taxon>
        <taxon>Limnochordales</taxon>
        <taxon>Geochordaceae</taxon>
        <taxon>Geochorda</taxon>
    </lineage>
</organism>
<sequence>MRELLSSRFPYEIGWEQPYPSHPTTRADLCIKADDQLLACIESKVWFSEDGAEIKHDLVKMASLPPEVRRFVLLLFWNERLEQIDENVNWLDNTLGLIPVPTIALQVPHEGAAEGPTP</sequence>
<evidence type="ECO:0008006" key="3">
    <source>
        <dbReference type="Google" id="ProtNLM"/>
    </source>
</evidence>
<keyword evidence="2" id="KW-1185">Reference proteome</keyword>
<proteinExistence type="predicted"/>
<accession>A0ABZ1BM91</accession>